<evidence type="ECO:0000256" key="1">
    <source>
        <dbReference type="SAM" id="MobiDB-lite"/>
    </source>
</evidence>
<dbReference type="AlphaFoldDB" id="A0A4D9D2B4"/>
<feature type="compositionally biased region" description="Pro residues" evidence="1">
    <location>
        <begin position="132"/>
        <end position="143"/>
    </location>
</feature>
<gene>
    <name evidence="2" type="ORF">NSK_005981</name>
</gene>
<name>A0A4D9D2B4_9STRA</name>
<protein>
    <submittedName>
        <fullName evidence="2">Uncharacterized protein</fullName>
    </submittedName>
</protein>
<keyword evidence="3" id="KW-1185">Reference proteome</keyword>
<evidence type="ECO:0000313" key="2">
    <source>
        <dbReference type="EMBL" id="TFJ82788.1"/>
    </source>
</evidence>
<sequence length="181" mass="18424">MAACLAAQGMNVATLVLPKPATLHAGRTYRARYMEGTAPATPIPPDPPAFHAISSPSHASGTAARAGLLHVGVRPSSLPLHTPLLALPTEHGAPPYLTPDLLNDLLERHPHSFGFLIMDLKDCLPGKDNAPPSLPPSPPPSAPSSPICLSLRGGGSAPSHSPLSAATTTSFASTPPTAAAP</sequence>
<dbReference type="EMBL" id="SDOX01000095">
    <property type="protein sequence ID" value="TFJ82788.1"/>
    <property type="molecule type" value="Genomic_DNA"/>
</dbReference>
<accession>A0A4D9D2B4</accession>
<feature type="region of interest" description="Disordered" evidence="1">
    <location>
        <begin position="127"/>
        <end position="181"/>
    </location>
</feature>
<evidence type="ECO:0000313" key="3">
    <source>
        <dbReference type="Proteomes" id="UP000355283"/>
    </source>
</evidence>
<dbReference type="Proteomes" id="UP000355283">
    <property type="component" value="Unassembled WGS sequence"/>
</dbReference>
<proteinExistence type="predicted"/>
<feature type="compositionally biased region" description="Low complexity" evidence="1">
    <location>
        <begin position="161"/>
        <end position="181"/>
    </location>
</feature>
<reference evidence="2 3" key="1">
    <citation type="submission" date="2019-01" db="EMBL/GenBank/DDBJ databases">
        <title>Nuclear Genome Assembly of the Microalgal Biofuel strain Nannochloropsis salina CCMP1776.</title>
        <authorList>
            <person name="Hovde B."/>
        </authorList>
    </citation>
    <scope>NUCLEOTIDE SEQUENCE [LARGE SCALE GENOMIC DNA]</scope>
    <source>
        <strain evidence="2 3">CCMP1776</strain>
    </source>
</reference>
<organism evidence="2 3">
    <name type="scientific">Nannochloropsis salina CCMP1776</name>
    <dbReference type="NCBI Taxonomy" id="1027361"/>
    <lineage>
        <taxon>Eukaryota</taxon>
        <taxon>Sar</taxon>
        <taxon>Stramenopiles</taxon>
        <taxon>Ochrophyta</taxon>
        <taxon>Eustigmatophyceae</taxon>
        <taxon>Eustigmatales</taxon>
        <taxon>Monodopsidaceae</taxon>
        <taxon>Microchloropsis</taxon>
        <taxon>Microchloropsis salina</taxon>
    </lineage>
</organism>
<comment type="caution">
    <text evidence="2">The sequence shown here is derived from an EMBL/GenBank/DDBJ whole genome shotgun (WGS) entry which is preliminary data.</text>
</comment>